<sequence length="75" mass="7803">MSARLHDLYQLPSDGLLFQAACGGNDGEEGESCAGLAEIAPGVWAIKDLKNPEAGTQRYTTGELRALAATIGTLP</sequence>
<proteinExistence type="predicted"/>
<dbReference type="RefSeq" id="WP_397077862.1">
    <property type="nucleotide sequence ID" value="NZ_JBITGY010000001.1"/>
</dbReference>
<evidence type="ECO:0000313" key="2">
    <source>
        <dbReference type="Proteomes" id="UP001612741"/>
    </source>
</evidence>
<keyword evidence="2" id="KW-1185">Reference proteome</keyword>
<organism evidence="1 2">
    <name type="scientific">Nonomuraea typhae</name>
    <dbReference type="NCBI Taxonomy" id="2603600"/>
    <lineage>
        <taxon>Bacteria</taxon>
        <taxon>Bacillati</taxon>
        <taxon>Actinomycetota</taxon>
        <taxon>Actinomycetes</taxon>
        <taxon>Streptosporangiales</taxon>
        <taxon>Streptosporangiaceae</taxon>
        <taxon>Nonomuraea</taxon>
    </lineage>
</organism>
<comment type="caution">
    <text evidence="1">The sequence shown here is derived from an EMBL/GenBank/DDBJ whole genome shotgun (WGS) entry which is preliminary data.</text>
</comment>
<evidence type="ECO:0000313" key="1">
    <source>
        <dbReference type="EMBL" id="MFI6496005.1"/>
    </source>
</evidence>
<protein>
    <recommendedName>
        <fullName evidence="3">DUF397 domain-containing protein</fullName>
    </recommendedName>
</protein>
<accession>A0ABW7YJD0</accession>
<name>A0ABW7YJD0_9ACTN</name>
<dbReference type="EMBL" id="JBITGY010000001">
    <property type="protein sequence ID" value="MFI6496005.1"/>
    <property type="molecule type" value="Genomic_DNA"/>
</dbReference>
<evidence type="ECO:0008006" key="3">
    <source>
        <dbReference type="Google" id="ProtNLM"/>
    </source>
</evidence>
<reference evidence="1 2" key="1">
    <citation type="submission" date="2024-10" db="EMBL/GenBank/DDBJ databases">
        <title>The Natural Products Discovery Center: Release of the First 8490 Sequenced Strains for Exploring Actinobacteria Biosynthetic Diversity.</title>
        <authorList>
            <person name="Kalkreuter E."/>
            <person name="Kautsar S.A."/>
            <person name="Yang D."/>
            <person name="Bader C.D."/>
            <person name="Teijaro C.N."/>
            <person name="Fluegel L."/>
            <person name="Davis C.M."/>
            <person name="Simpson J.R."/>
            <person name="Lauterbach L."/>
            <person name="Steele A.D."/>
            <person name="Gui C."/>
            <person name="Meng S."/>
            <person name="Li G."/>
            <person name="Viehrig K."/>
            <person name="Ye F."/>
            <person name="Su P."/>
            <person name="Kiefer A.F."/>
            <person name="Nichols A."/>
            <person name="Cepeda A.J."/>
            <person name="Yan W."/>
            <person name="Fan B."/>
            <person name="Jiang Y."/>
            <person name="Adhikari A."/>
            <person name="Zheng C.-J."/>
            <person name="Schuster L."/>
            <person name="Cowan T.M."/>
            <person name="Smanski M.J."/>
            <person name="Chevrette M.G."/>
            <person name="De Carvalho L.P.S."/>
            <person name="Shen B."/>
        </authorList>
    </citation>
    <scope>NUCLEOTIDE SEQUENCE [LARGE SCALE GENOMIC DNA]</scope>
    <source>
        <strain evidence="1 2">NPDC050545</strain>
    </source>
</reference>
<dbReference type="Proteomes" id="UP001612741">
    <property type="component" value="Unassembled WGS sequence"/>
</dbReference>
<gene>
    <name evidence="1" type="ORF">ACIBG2_01390</name>
</gene>